<comment type="similarity">
    <text evidence="2 9">Belongs to the SecG family.</text>
</comment>
<dbReference type="EMBL" id="MFEG01000060">
    <property type="protein sequence ID" value="OGE74550.1"/>
    <property type="molecule type" value="Genomic_DNA"/>
</dbReference>
<keyword evidence="7 9" id="KW-0811">Translocation</keyword>
<evidence type="ECO:0000313" key="10">
    <source>
        <dbReference type="EMBL" id="OGE74550.1"/>
    </source>
</evidence>
<reference evidence="10 11" key="1">
    <citation type="journal article" date="2016" name="Nat. Commun.">
        <title>Thousands of microbial genomes shed light on interconnected biogeochemical processes in an aquifer system.</title>
        <authorList>
            <person name="Anantharaman K."/>
            <person name="Brown C.T."/>
            <person name="Hug L.A."/>
            <person name="Sharon I."/>
            <person name="Castelle C.J."/>
            <person name="Probst A.J."/>
            <person name="Thomas B.C."/>
            <person name="Singh A."/>
            <person name="Wilkins M.J."/>
            <person name="Karaoz U."/>
            <person name="Brodie E.L."/>
            <person name="Williams K.H."/>
            <person name="Hubbard S.S."/>
            <person name="Banfield J.F."/>
        </authorList>
    </citation>
    <scope>NUCLEOTIDE SEQUENCE [LARGE SCALE GENOMIC DNA]</scope>
</reference>
<gene>
    <name evidence="10" type="ORF">A3K06_02275</name>
</gene>
<evidence type="ECO:0000256" key="8">
    <source>
        <dbReference type="ARBA" id="ARBA00023136"/>
    </source>
</evidence>
<evidence type="ECO:0000256" key="4">
    <source>
        <dbReference type="ARBA" id="ARBA00022692"/>
    </source>
</evidence>
<evidence type="ECO:0000256" key="7">
    <source>
        <dbReference type="ARBA" id="ARBA00023010"/>
    </source>
</evidence>
<dbReference type="Proteomes" id="UP000176547">
    <property type="component" value="Unassembled WGS sequence"/>
</dbReference>
<keyword evidence="8 9" id="KW-0472">Membrane</keyword>
<keyword evidence="4 9" id="KW-0812">Transmembrane</keyword>
<dbReference type="GO" id="GO:0015450">
    <property type="term" value="F:protein-transporting ATPase activity"/>
    <property type="evidence" value="ECO:0007669"/>
    <property type="project" value="UniProtKB-UniRule"/>
</dbReference>
<evidence type="ECO:0000256" key="1">
    <source>
        <dbReference type="ARBA" id="ARBA00004141"/>
    </source>
</evidence>
<organism evidence="10 11">
    <name type="scientific">Candidatus Doudnabacteria bacterium RIFCSPHIGHO2_01_52_17</name>
    <dbReference type="NCBI Taxonomy" id="1817820"/>
    <lineage>
        <taxon>Bacteria</taxon>
        <taxon>Candidatus Doudnaibacteriota</taxon>
    </lineage>
</organism>
<evidence type="ECO:0000256" key="9">
    <source>
        <dbReference type="RuleBase" id="RU365087"/>
    </source>
</evidence>
<comment type="subcellular location">
    <subcellularLocation>
        <location evidence="9">Cell membrane</location>
        <topology evidence="9">Multi-pass membrane protein</topology>
    </subcellularLocation>
    <subcellularLocation>
        <location evidence="1">Membrane</location>
        <topology evidence="1">Multi-pass membrane protein</topology>
    </subcellularLocation>
</comment>
<keyword evidence="3 9" id="KW-0813">Transport</keyword>
<dbReference type="AlphaFoldDB" id="A0A1F5NAU9"/>
<evidence type="ECO:0000256" key="6">
    <source>
        <dbReference type="ARBA" id="ARBA00022989"/>
    </source>
</evidence>
<keyword evidence="6 9" id="KW-1133">Transmembrane helix</keyword>
<proteinExistence type="inferred from homology"/>
<dbReference type="Pfam" id="PF03840">
    <property type="entry name" value="SecG"/>
    <property type="match status" value="1"/>
</dbReference>
<evidence type="ECO:0000256" key="2">
    <source>
        <dbReference type="ARBA" id="ARBA00008445"/>
    </source>
</evidence>
<dbReference type="NCBIfam" id="TIGR00810">
    <property type="entry name" value="secG"/>
    <property type="match status" value="1"/>
</dbReference>
<evidence type="ECO:0000313" key="11">
    <source>
        <dbReference type="Proteomes" id="UP000176547"/>
    </source>
</evidence>
<comment type="function">
    <text evidence="9">Involved in protein export. Participates in an early event of protein translocation.</text>
</comment>
<feature type="transmembrane region" description="Helical" evidence="9">
    <location>
        <begin position="50"/>
        <end position="71"/>
    </location>
</feature>
<dbReference type="GO" id="GO:0005886">
    <property type="term" value="C:plasma membrane"/>
    <property type="evidence" value="ECO:0007669"/>
    <property type="project" value="UniProtKB-SubCell"/>
</dbReference>
<sequence>MKNIILIAEIAVSALLVGAILLQHRGSGLSSVFGGSGNVYRTKRGLERGLFYFTIVLITLFVAIGIVNLAISS</sequence>
<comment type="caution">
    <text evidence="9">Lacks conserved residue(s) required for the propagation of feature annotation.</text>
</comment>
<accession>A0A1F5NAU9</accession>
<keyword evidence="9" id="KW-1003">Cell membrane</keyword>
<evidence type="ECO:0000256" key="5">
    <source>
        <dbReference type="ARBA" id="ARBA00022927"/>
    </source>
</evidence>
<name>A0A1F5NAU9_9BACT</name>
<keyword evidence="5 9" id="KW-0653">Protein transport</keyword>
<evidence type="ECO:0000256" key="3">
    <source>
        <dbReference type="ARBA" id="ARBA00022448"/>
    </source>
</evidence>
<dbReference type="GO" id="GO:0009306">
    <property type="term" value="P:protein secretion"/>
    <property type="evidence" value="ECO:0007669"/>
    <property type="project" value="UniProtKB-UniRule"/>
</dbReference>
<comment type="caution">
    <text evidence="10">The sequence shown here is derived from an EMBL/GenBank/DDBJ whole genome shotgun (WGS) entry which is preliminary data.</text>
</comment>
<protein>
    <recommendedName>
        <fullName evidence="9">Protein-export membrane protein SecG</fullName>
    </recommendedName>
</protein>
<dbReference type="InterPro" id="IPR004692">
    <property type="entry name" value="SecG"/>
</dbReference>